<dbReference type="RefSeq" id="WP_116774758.1">
    <property type="nucleotide sequence ID" value="NZ_QDKG01000001.1"/>
</dbReference>
<feature type="compositionally biased region" description="Polar residues" evidence="1">
    <location>
        <begin position="49"/>
        <end position="59"/>
    </location>
</feature>
<feature type="region of interest" description="Disordered" evidence="1">
    <location>
        <begin position="25"/>
        <end position="59"/>
    </location>
</feature>
<feature type="compositionally biased region" description="Low complexity" evidence="1">
    <location>
        <begin position="39"/>
        <end position="48"/>
    </location>
</feature>
<keyword evidence="3" id="KW-1185">Reference proteome</keyword>
<gene>
    <name evidence="2" type="ORF">DC487_04720</name>
</gene>
<dbReference type="OrthoDB" id="1451431at2"/>
<feature type="compositionally biased region" description="Acidic residues" evidence="1">
    <location>
        <begin position="27"/>
        <end position="38"/>
    </location>
</feature>
<comment type="caution">
    <text evidence="2">The sequence shown here is derived from an EMBL/GenBank/DDBJ whole genome shotgun (WGS) entry which is preliminary data.</text>
</comment>
<dbReference type="EMBL" id="QDKG01000001">
    <property type="protein sequence ID" value="PVH26902.1"/>
    <property type="molecule type" value="Genomic_DNA"/>
</dbReference>
<proteinExistence type="predicted"/>
<evidence type="ECO:0000313" key="3">
    <source>
        <dbReference type="Proteomes" id="UP000245627"/>
    </source>
</evidence>
<protein>
    <recommendedName>
        <fullName evidence="4">Fimbrillin family protein</fullName>
    </recommendedName>
</protein>
<evidence type="ECO:0000313" key="2">
    <source>
        <dbReference type="EMBL" id="PVH26902.1"/>
    </source>
</evidence>
<organism evidence="2 3">
    <name type="scientific">Sphingobacterium corticibacter</name>
    <dbReference type="NCBI Taxonomy" id="2171749"/>
    <lineage>
        <taxon>Bacteria</taxon>
        <taxon>Pseudomonadati</taxon>
        <taxon>Bacteroidota</taxon>
        <taxon>Sphingobacteriia</taxon>
        <taxon>Sphingobacteriales</taxon>
        <taxon>Sphingobacteriaceae</taxon>
        <taxon>Sphingobacterium</taxon>
    </lineage>
</organism>
<accession>A0A2T8HNM0</accession>
<evidence type="ECO:0000256" key="1">
    <source>
        <dbReference type="SAM" id="MobiDB-lite"/>
    </source>
</evidence>
<name>A0A2T8HNM0_9SPHI</name>
<dbReference type="Proteomes" id="UP000245627">
    <property type="component" value="Unassembled WGS sequence"/>
</dbReference>
<reference evidence="2 3" key="1">
    <citation type="submission" date="2018-04" db="EMBL/GenBank/DDBJ databases">
        <title>Sphingobacterium cortibacter sp. nov.</title>
        <authorList>
            <person name="Li Y."/>
        </authorList>
    </citation>
    <scope>NUCLEOTIDE SEQUENCE [LARGE SCALE GENOMIC DNA]</scope>
    <source>
        <strain evidence="2 3">2c-3</strain>
    </source>
</reference>
<sequence length="482" mass="51646">MSSCAKQEKEQAATGEARISVRLLGAEDQEEDDDEAEVADVASEARAATSSKSLQSNQTQIVPFGDDMSIVATLSKESDRLSNTDNRAVTKLSPLVQDVRYRVMVYDASGSFVEEKDYQAGKESSASSFSLNAGQTYTFVAYSVNGTTALPNTTDKANLSTAKLTSINSQLLYFRKDVKLNHGDNNLDITLKHQYSQITTRIELDPTTAGNITAIGTPTIRPVRQNGGIEFFENKITYGTTLNNGTAVSFPSLGSGVRSVTSNPTLLISPSTTSARFNVGSLTANNITKANVALTNLNIKPGTRYNLVMKLQSPCTEVVSGGATFNLRDGNSQTFTAPAADYGFTFDIHRLDNSFNLRINGTLITTRELQFQSGISSLPRNVRFADGALWGEGNVPQIYNMSGSANSPILRVIISATGDISLLGSKSANGGNLQPLTLTNSNTFNNITWNRNSNNTVVATQSVEGATNMSGAGYGRKIVDCP</sequence>
<dbReference type="AlphaFoldDB" id="A0A2T8HNM0"/>
<evidence type="ECO:0008006" key="4">
    <source>
        <dbReference type="Google" id="ProtNLM"/>
    </source>
</evidence>